<dbReference type="EMBL" id="JABSTR010000010">
    <property type="protein sequence ID" value="KAH9380284.1"/>
    <property type="molecule type" value="Genomic_DNA"/>
</dbReference>
<dbReference type="InterPro" id="IPR017907">
    <property type="entry name" value="Znf_RING_CS"/>
</dbReference>
<dbReference type="SUPFAM" id="SSF57850">
    <property type="entry name" value="RING/U-box"/>
    <property type="match status" value="1"/>
</dbReference>
<evidence type="ECO:0000259" key="5">
    <source>
        <dbReference type="PROSITE" id="PS50089"/>
    </source>
</evidence>
<dbReference type="Proteomes" id="UP000821853">
    <property type="component" value="Chromosome 8"/>
</dbReference>
<evidence type="ECO:0000256" key="2">
    <source>
        <dbReference type="ARBA" id="ARBA00022771"/>
    </source>
</evidence>
<gene>
    <name evidence="6" type="ORF">HPB48_000611</name>
</gene>
<evidence type="ECO:0000313" key="7">
    <source>
        <dbReference type="Proteomes" id="UP000821853"/>
    </source>
</evidence>
<dbReference type="Gene3D" id="3.30.40.10">
    <property type="entry name" value="Zinc/RING finger domain, C3HC4 (zinc finger)"/>
    <property type="match status" value="1"/>
</dbReference>
<name>A0A9J6H0P8_HAELO</name>
<dbReference type="AlphaFoldDB" id="A0A9J6H0P8"/>
<accession>A0A9J6H0P8</accession>
<dbReference type="PROSITE" id="PS50089">
    <property type="entry name" value="ZF_RING_2"/>
    <property type="match status" value="1"/>
</dbReference>
<dbReference type="OrthoDB" id="4788989at2759"/>
<reference evidence="6 7" key="1">
    <citation type="journal article" date="2020" name="Cell">
        <title>Large-Scale Comparative Analyses of Tick Genomes Elucidate Their Genetic Diversity and Vector Capacities.</title>
        <authorList>
            <consortium name="Tick Genome and Microbiome Consortium (TIGMIC)"/>
            <person name="Jia N."/>
            <person name="Wang J."/>
            <person name="Shi W."/>
            <person name="Du L."/>
            <person name="Sun Y."/>
            <person name="Zhan W."/>
            <person name="Jiang J.F."/>
            <person name="Wang Q."/>
            <person name="Zhang B."/>
            <person name="Ji P."/>
            <person name="Bell-Sakyi L."/>
            <person name="Cui X.M."/>
            <person name="Yuan T.T."/>
            <person name="Jiang B.G."/>
            <person name="Yang W.F."/>
            <person name="Lam T.T."/>
            <person name="Chang Q.C."/>
            <person name="Ding S.J."/>
            <person name="Wang X.J."/>
            <person name="Zhu J.G."/>
            <person name="Ruan X.D."/>
            <person name="Zhao L."/>
            <person name="Wei J.T."/>
            <person name="Ye R.Z."/>
            <person name="Que T.C."/>
            <person name="Du C.H."/>
            <person name="Zhou Y.H."/>
            <person name="Cheng J.X."/>
            <person name="Dai P.F."/>
            <person name="Guo W.B."/>
            <person name="Han X.H."/>
            <person name="Huang E.J."/>
            <person name="Li L.F."/>
            <person name="Wei W."/>
            <person name="Gao Y.C."/>
            <person name="Liu J.Z."/>
            <person name="Shao H.Z."/>
            <person name="Wang X."/>
            <person name="Wang C.C."/>
            <person name="Yang T.C."/>
            <person name="Huo Q.B."/>
            <person name="Li W."/>
            <person name="Chen H.Y."/>
            <person name="Chen S.E."/>
            <person name="Zhou L.G."/>
            <person name="Ni X.B."/>
            <person name="Tian J.H."/>
            <person name="Sheng Y."/>
            <person name="Liu T."/>
            <person name="Pan Y.S."/>
            <person name="Xia L.Y."/>
            <person name="Li J."/>
            <person name="Zhao F."/>
            <person name="Cao W.C."/>
        </authorList>
    </citation>
    <scope>NUCLEOTIDE SEQUENCE [LARGE SCALE GENOMIC DNA]</scope>
    <source>
        <strain evidence="6">HaeL-2018</strain>
    </source>
</reference>
<protein>
    <recommendedName>
        <fullName evidence="5">RING-type domain-containing protein</fullName>
    </recommendedName>
</protein>
<evidence type="ECO:0000256" key="1">
    <source>
        <dbReference type="ARBA" id="ARBA00022723"/>
    </source>
</evidence>
<evidence type="ECO:0000256" key="4">
    <source>
        <dbReference type="PROSITE-ProRule" id="PRU00175"/>
    </source>
</evidence>
<proteinExistence type="predicted"/>
<dbReference type="InterPro" id="IPR001841">
    <property type="entry name" value="Znf_RING"/>
</dbReference>
<dbReference type="PROSITE" id="PS00518">
    <property type="entry name" value="ZF_RING_1"/>
    <property type="match status" value="1"/>
</dbReference>
<organism evidence="6 7">
    <name type="scientific">Haemaphysalis longicornis</name>
    <name type="common">Bush tick</name>
    <dbReference type="NCBI Taxonomy" id="44386"/>
    <lineage>
        <taxon>Eukaryota</taxon>
        <taxon>Metazoa</taxon>
        <taxon>Ecdysozoa</taxon>
        <taxon>Arthropoda</taxon>
        <taxon>Chelicerata</taxon>
        <taxon>Arachnida</taxon>
        <taxon>Acari</taxon>
        <taxon>Parasitiformes</taxon>
        <taxon>Ixodida</taxon>
        <taxon>Ixodoidea</taxon>
        <taxon>Ixodidae</taxon>
        <taxon>Haemaphysalinae</taxon>
        <taxon>Haemaphysalis</taxon>
    </lineage>
</organism>
<evidence type="ECO:0000313" key="6">
    <source>
        <dbReference type="EMBL" id="KAH9380284.1"/>
    </source>
</evidence>
<keyword evidence="7" id="KW-1185">Reference proteome</keyword>
<keyword evidence="1" id="KW-0479">Metal-binding</keyword>
<dbReference type="InterPro" id="IPR013083">
    <property type="entry name" value="Znf_RING/FYVE/PHD"/>
</dbReference>
<sequence>MSANSYEYKLLGFSPELDWRPLRFVSPLPPAMICSVCRLVHRTTCYLLCGHLLCIRCYQRCRVDDALVCPLDSNVCPEDDVLWRNFPLESLARAQLSVSLLHYPSHRHSTCAFGLKHVLCFLPTI</sequence>
<keyword evidence="2 4" id="KW-0863">Zinc-finger</keyword>
<keyword evidence="3" id="KW-0862">Zinc</keyword>
<comment type="caution">
    <text evidence="6">The sequence shown here is derived from an EMBL/GenBank/DDBJ whole genome shotgun (WGS) entry which is preliminary data.</text>
</comment>
<dbReference type="GO" id="GO:0008270">
    <property type="term" value="F:zinc ion binding"/>
    <property type="evidence" value="ECO:0007669"/>
    <property type="project" value="UniProtKB-KW"/>
</dbReference>
<feature type="domain" description="RING-type" evidence="5">
    <location>
        <begin position="34"/>
        <end position="73"/>
    </location>
</feature>
<evidence type="ECO:0000256" key="3">
    <source>
        <dbReference type="ARBA" id="ARBA00022833"/>
    </source>
</evidence>
<dbReference type="VEuPathDB" id="VectorBase:HLOH_056782"/>